<evidence type="ECO:0000313" key="4">
    <source>
        <dbReference type="Proteomes" id="UP001564408"/>
    </source>
</evidence>
<feature type="signal peptide" evidence="1">
    <location>
        <begin position="1"/>
        <end position="28"/>
    </location>
</feature>
<dbReference type="InterPro" id="IPR008816">
    <property type="entry name" value="Gly_zipper_2TM_dom"/>
</dbReference>
<sequence>MKATRVRVTRATGSTVAMVAALVLGGCATTNGSPFGGADGGTSSGQTQTDNRNLYAGYGVVNSVEHIQQEPGGIGGSGIGVGAVAGAVAGGIVGSQIGSGGATTAATIAGTAGGAYLGHEIEKRQRGSSADAYRISVRMNDGAYQALAHSNATDFRVGDRVRIGNGMLYKY</sequence>
<dbReference type="Pfam" id="PF05433">
    <property type="entry name" value="Rick_17kDa_Anti"/>
    <property type="match status" value="1"/>
</dbReference>
<keyword evidence="4" id="KW-1185">Reference proteome</keyword>
<gene>
    <name evidence="3" type="ORF">ABC977_10940</name>
</gene>
<evidence type="ECO:0000259" key="2">
    <source>
        <dbReference type="Pfam" id="PF05433"/>
    </source>
</evidence>
<feature type="chain" id="PRO_5047458816" evidence="1">
    <location>
        <begin position="29"/>
        <end position="171"/>
    </location>
</feature>
<proteinExistence type="predicted"/>
<feature type="domain" description="Glycine zipper 2TM" evidence="2">
    <location>
        <begin position="82"/>
        <end position="122"/>
    </location>
</feature>
<dbReference type="EMBL" id="JBDKXB010000013">
    <property type="protein sequence ID" value="MEY6432922.1"/>
    <property type="molecule type" value="Genomic_DNA"/>
</dbReference>
<evidence type="ECO:0000256" key="1">
    <source>
        <dbReference type="SAM" id="SignalP"/>
    </source>
</evidence>
<organism evidence="3 4">
    <name type="scientific">Thioalkalicoccus limnaeus</name>
    <dbReference type="NCBI Taxonomy" id="120681"/>
    <lineage>
        <taxon>Bacteria</taxon>
        <taxon>Pseudomonadati</taxon>
        <taxon>Pseudomonadota</taxon>
        <taxon>Gammaproteobacteria</taxon>
        <taxon>Chromatiales</taxon>
        <taxon>Chromatiaceae</taxon>
        <taxon>Thioalkalicoccus</taxon>
    </lineage>
</organism>
<keyword evidence="1" id="KW-0732">Signal</keyword>
<dbReference type="PROSITE" id="PS51257">
    <property type="entry name" value="PROKAR_LIPOPROTEIN"/>
    <property type="match status" value="1"/>
</dbReference>
<comment type="caution">
    <text evidence="3">The sequence shown here is derived from an EMBL/GenBank/DDBJ whole genome shotgun (WGS) entry which is preliminary data.</text>
</comment>
<name>A0ABV4BF68_9GAMM</name>
<dbReference type="RefSeq" id="WP_369667308.1">
    <property type="nucleotide sequence ID" value="NZ_JBDKXB010000013.1"/>
</dbReference>
<protein>
    <submittedName>
        <fullName evidence="3">Glycine zipper 2TM domain-containing protein</fullName>
    </submittedName>
</protein>
<dbReference type="Proteomes" id="UP001564408">
    <property type="component" value="Unassembled WGS sequence"/>
</dbReference>
<reference evidence="3 4" key="1">
    <citation type="submission" date="2024-05" db="EMBL/GenBank/DDBJ databases">
        <title>Genome Sequence and Characterization of the New Strain Purple Sulfur Bacterium of Genus Thioalkalicoccus.</title>
        <authorList>
            <person name="Bryantseva I.A."/>
            <person name="Kyndt J.A."/>
            <person name="Imhoff J.F."/>
        </authorList>
    </citation>
    <scope>NUCLEOTIDE SEQUENCE [LARGE SCALE GENOMIC DNA]</scope>
    <source>
        <strain evidence="3 4">Um2</strain>
    </source>
</reference>
<evidence type="ECO:0000313" key="3">
    <source>
        <dbReference type="EMBL" id="MEY6432922.1"/>
    </source>
</evidence>
<accession>A0ABV4BF68</accession>